<proteinExistence type="inferred from homology"/>
<dbReference type="OrthoDB" id="9784484at2"/>
<dbReference type="AlphaFoldDB" id="A0A5C8NYR2"/>
<dbReference type="Gene3D" id="2.40.50.100">
    <property type="match status" value="1"/>
</dbReference>
<dbReference type="Proteomes" id="UP000321548">
    <property type="component" value="Unassembled WGS sequence"/>
</dbReference>
<dbReference type="InterPro" id="IPR006143">
    <property type="entry name" value="RND_pump_MFP"/>
</dbReference>
<dbReference type="PANTHER" id="PTHR30469">
    <property type="entry name" value="MULTIDRUG RESISTANCE PROTEIN MDTA"/>
    <property type="match status" value="1"/>
</dbReference>
<dbReference type="SUPFAM" id="SSF111369">
    <property type="entry name" value="HlyD-like secretion proteins"/>
    <property type="match status" value="1"/>
</dbReference>
<dbReference type="RefSeq" id="WP_147704171.1">
    <property type="nucleotide sequence ID" value="NZ_VDUY01000003.1"/>
</dbReference>
<gene>
    <name evidence="5" type="ORF">FHP08_09325</name>
</gene>
<evidence type="ECO:0000313" key="6">
    <source>
        <dbReference type="Proteomes" id="UP000321548"/>
    </source>
</evidence>
<dbReference type="PANTHER" id="PTHR30469:SF11">
    <property type="entry name" value="BLL4320 PROTEIN"/>
    <property type="match status" value="1"/>
</dbReference>
<keyword evidence="6" id="KW-1185">Reference proteome</keyword>
<name>A0A5C8NYR2_9BURK</name>
<evidence type="ECO:0000259" key="3">
    <source>
        <dbReference type="Pfam" id="PF25954"/>
    </source>
</evidence>
<evidence type="ECO:0000313" key="5">
    <source>
        <dbReference type="EMBL" id="TXL66260.1"/>
    </source>
</evidence>
<reference evidence="5 6" key="1">
    <citation type="submission" date="2019-06" db="EMBL/GenBank/DDBJ databases">
        <title>Quisquiliibacterium sp. nov., isolated from a maize field.</title>
        <authorList>
            <person name="Lin S.-Y."/>
            <person name="Tsai C.-F."/>
            <person name="Young C.-C."/>
        </authorList>
    </citation>
    <scope>NUCLEOTIDE SEQUENCE [LARGE SCALE GENOMIC DNA]</scope>
    <source>
        <strain evidence="5 6">CC-CFT501</strain>
    </source>
</reference>
<dbReference type="Gene3D" id="2.40.30.170">
    <property type="match status" value="1"/>
</dbReference>
<evidence type="ECO:0000259" key="4">
    <source>
        <dbReference type="Pfam" id="PF25989"/>
    </source>
</evidence>
<dbReference type="Pfam" id="PF25989">
    <property type="entry name" value="YknX_C"/>
    <property type="match status" value="1"/>
</dbReference>
<dbReference type="GO" id="GO:0015562">
    <property type="term" value="F:efflux transmembrane transporter activity"/>
    <property type="evidence" value="ECO:0007669"/>
    <property type="project" value="TreeGrafter"/>
</dbReference>
<dbReference type="EMBL" id="VDUY01000003">
    <property type="protein sequence ID" value="TXL66260.1"/>
    <property type="molecule type" value="Genomic_DNA"/>
</dbReference>
<dbReference type="Pfam" id="PF25954">
    <property type="entry name" value="Beta-barrel_RND_2"/>
    <property type="match status" value="1"/>
</dbReference>
<evidence type="ECO:0000259" key="2">
    <source>
        <dbReference type="Pfam" id="PF25917"/>
    </source>
</evidence>
<dbReference type="Gene3D" id="1.10.287.470">
    <property type="entry name" value="Helix hairpin bin"/>
    <property type="match status" value="1"/>
</dbReference>
<dbReference type="Gene3D" id="2.40.420.20">
    <property type="match status" value="1"/>
</dbReference>
<feature type="domain" description="YknX-like C-terminal permuted SH3-like" evidence="4">
    <location>
        <begin position="315"/>
        <end position="381"/>
    </location>
</feature>
<dbReference type="InterPro" id="IPR058792">
    <property type="entry name" value="Beta-barrel_RND_2"/>
</dbReference>
<dbReference type="NCBIfam" id="TIGR01730">
    <property type="entry name" value="RND_mfp"/>
    <property type="match status" value="1"/>
</dbReference>
<sequence length="388" mass="41377">MTASPTDRRPRTKWRFWLVLATLSAAAVAASLMYPDVDLREIRKLLGLRGQAAPAGAPAGERADGKPPAPLAPVTVETARVQVQPLVESIRAVGSLLPDEAVTVTTEIAGRIERIAFREGQRVAAGDLLVQLDASVLKAELARSRSELTLSRANNERFAKLAREGMASPRSRDEALAALQAAEAGIALAEARLAKTTIRAPLSGVVGLRSVSAGAYVEPGEAIVELADTDPMKLDFRVPELALPALRNGQQVNVTIDALPGRRFEGTVYAIDPIVEVGGRAIRLRARIPNPKGELAPGLFARVEIVVDRRERAVLIPDSAVFARGDKRYVYRVVDGKARLTEIGLGVRRPGRVEVLAGLSEGDTVVTAGHQQLRDQAPVDVAAPRAGA</sequence>
<dbReference type="InterPro" id="IPR058625">
    <property type="entry name" value="MdtA-like_BSH"/>
</dbReference>
<dbReference type="FunFam" id="2.40.30.170:FF:000010">
    <property type="entry name" value="Efflux RND transporter periplasmic adaptor subunit"/>
    <property type="match status" value="1"/>
</dbReference>
<accession>A0A5C8NYR2</accession>
<evidence type="ECO:0000256" key="1">
    <source>
        <dbReference type="ARBA" id="ARBA00009477"/>
    </source>
</evidence>
<comment type="caution">
    <text evidence="5">The sequence shown here is derived from an EMBL/GenBank/DDBJ whole genome shotgun (WGS) entry which is preliminary data.</text>
</comment>
<dbReference type="Pfam" id="PF25917">
    <property type="entry name" value="BSH_RND"/>
    <property type="match status" value="1"/>
</dbReference>
<dbReference type="InterPro" id="IPR058637">
    <property type="entry name" value="YknX-like_C"/>
</dbReference>
<organism evidence="5 6">
    <name type="scientific">Zeimonas arvi</name>
    <dbReference type="NCBI Taxonomy" id="2498847"/>
    <lineage>
        <taxon>Bacteria</taxon>
        <taxon>Pseudomonadati</taxon>
        <taxon>Pseudomonadota</taxon>
        <taxon>Betaproteobacteria</taxon>
        <taxon>Burkholderiales</taxon>
        <taxon>Burkholderiaceae</taxon>
        <taxon>Zeimonas</taxon>
    </lineage>
</organism>
<feature type="domain" description="Multidrug resistance protein MdtA-like barrel-sandwich hybrid" evidence="2">
    <location>
        <begin position="101"/>
        <end position="222"/>
    </location>
</feature>
<comment type="similarity">
    <text evidence="1">Belongs to the membrane fusion protein (MFP) (TC 8.A.1) family.</text>
</comment>
<feature type="domain" description="CusB-like beta-barrel" evidence="3">
    <location>
        <begin position="235"/>
        <end position="305"/>
    </location>
</feature>
<protein>
    <submittedName>
        <fullName evidence="5">Efflux RND transporter periplasmic adaptor subunit</fullName>
    </submittedName>
</protein>
<dbReference type="GO" id="GO:1990281">
    <property type="term" value="C:efflux pump complex"/>
    <property type="evidence" value="ECO:0007669"/>
    <property type="project" value="TreeGrafter"/>
</dbReference>